<feature type="chain" id="PRO_5043808044" evidence="1">
    <location>
        <begin position="22"/>
        <end position="80"/>
    </location>
</feature>
<name>A0AAV2CHN6_9ROSI</name>
<protein>
    <submittedName>
        <fullName evidence="2">Uncharacterized protein</fullName>
    </submittedName>
</protein>
<organism evidence="2 3">
    <name type="scientific">Linum trigynum</name>
    <dbReference type="NCBI Taxonomy" id="586398"/>
    <lineage>
        <taxon>Eukaryota</taxon>
        <taxon>Viridiplantae</taxon>
        <taxon>Streptophyta</taxon>
        <taxon>Embryophyta</taxon>
        <taxon>Tracheophyta</taxon>
        <taxon>Spermatophyta</taxon>
        <taxon>Magnoliopsida</taxon>
        <taxon>eudicotyledons</taxon>
        <taxon>Gunneridae</taxon>
        <taxon>Pentapetalae</taxon>
        <taxon>rosids</taxon>
        <taxon>fabids</taxon>
        <taxon>Malpighiales</taxon>
        <taxon>Linaceae</taxon>
        <taxon>Linum</taxon>
    </lineage>
</organism>
<reference evidence="2 3" key="1">
    <citation type="submission" date="2024-04" db="EMBL/GenBank/DDBJ databases">
        <authorList>
            <person name="Fracassetti M."/>
        </authorList>
    </citation>
    <scope>NUCLEOTIDE SEQUENCE [LARGE SCALE GENOMIC DNA]</scope>
</reference>
<feature type="signal peptide" evidence="1">
    <location>
        <begin position="1"/>
        <end position="21"/>
    </location>
</feature>
<gene>
    <name evidence="2" type="ORF">LTRI10_LOCUS3465</name>
</gene>
<dbReference type="EMBL" id="OZ034813">
    <property type="protein sequence ID" value="CAL1355721.1"/>
    <property type="molecule type" value="Genomic_DNA"/>
</dbReference>
<keyword evidence="1" id="KW-0732">Signal</keyword>
<keyword evidence="3" id="KW-1185">Reference proteome</keyword>
<proteinExistence type="predicted"/>
<evidence type="ECO:0000256" key="1">
    <source>
        <dbReference type="SAM" id="SignalP"/>
    </source>
</evidence>
<evidence type="ECO:0000313" key="3">
    <source>
        <dbReference type="Proteomes" id="UP001497516"/>
    </source>
</evidence>
<sequence length="80" mass="8635">MIKVVAMALAILLLLASPAASSSSPRTRSLFLVHADGQVPIPPPVHPVQDQQRVHEEDYGVYDPVPVVKGCRHAPVPHAR</sequence>
<accession>A0AAV2CHN6</accession>
<evidence type="ECO:0000313" key="2">
    <source>
        <dbReference type="EMBL" id="CAL1355721.1"/>
    </source>
</evidence>
<dbReference type="Proteomes" id="UP001497516">
    <property type="component" value="Chromosome 1"/>
</dbReference>
<dbReference type="AlphaFoldDB" id="A0AAV2CHN6"/>